<reference evidence="10 11" key="1">
    <citation type="submission" date="2019-06" db="EMBL/GenBank/DDBJ databases">
        <title>Genome analyses of bacteria isolated from kimchi.</title>
        <authorList>
            <person name="Lee S."/>
            <person name="Ahn S."/>
            <person name="Roh S."/>
        </authorList>
    </citation>
    <scope>NUCLEOTIDE SEQUENCE [LARGE SCALE GENOMIC DNA]</scope>
    <source>
        <strain evidence="10 11">CBA3620</strain>
    </source>
</reference>
<accession>A0AAE6M4B6</accession>
<feature type="modified residue" description="4-aspartylphosphate" evidence="6">
    <location>
        <position position="51"/>
    </location>
</feature>
<name>A0AAE6M4B6_LEUCA</name>
<proteinExistence type="predicted"/>
<protein>
    <submittedName>
        <fullName evidence="10">Response regulator transcription factor</fullName>
    </submittedName>
</protein>
<evidence type="ECO:0000256" key="5">
    <source>
        <dbReference type="ARBA" id="ARBA00023163"/>
    </source>
</evidence>
<dbReference type="GO" id="GO:0000976">
    <property type="term" value="F:transcription cis-regulatory region binding"/>
    <property type="evidence" value="ECO:0007669"/>
    <property type="project" value="TreeGrafter"/>
</dbReference>
<dbReference type="GO" id="GO:0005829">
    <property type="term" value="C:cytosol"/>
    <property type="evidence" value="ECO:0007669"/>
    <property type="project" value="TreeGrafter"/>
</dbReference>
<dbReference type="PANTHER" id="PTHR48111:SF43">
    <property type="entry name" value="STAGE 0 SPORULATION PROTEIN A HOMOLOG"/>
    <property type="match status" value="1"/>
</dbReference>
<evidence type="ECO:0000256" key="4">
    <source>
        <dbReference type="ARBA" id="ARBA00023125"/>
    </source>
</evidence>
<evidence type="ECO:0000259" key="8">
    <source>
        <dbReference type="PROSITE" id="PS50110"/>
    </source>
</evidence>
<dbReference type="CDD" id="cd00383">
    <property type="entry name" value="trans_reg_C"/>
    <property type="match status" value="1"/>
</dbReference>
<dbReference type="PROSITE" id="PS50110">
    <property type="entry name" value="RESPONSE_REGULATORY"/>
    <property type="match status" value="1"/>
</dbReference>
<dbReference type="Gene3D" id="1.10.10.10">
    <property type="entry name" value="Winged helix-like DNA-binding domain superfamily/Winged helix DNA-binding domain"/>
    <property type="match status" value="1"/>
</dbReference>
<dbReference type="EMBL" id="CP042374">
    <property type="protein sequence ID" value="QEA33561.1"/>
    <property type="molecule type" value="Genomic_DNA"/>
</dbReference>
<organism evidence="10 11">
    <name type="scientific">Leuconostoc carnosum</name>
    <dbReference type="NCBI Taxonomy" id="1252"/>
    <lineage>
        <taxon>Bacteria</taxon>
        <taxon>Bacillati</taxon>
        <taxon>Bacillota</taxon>
        <taxon>Bacilli</taxon>
        <taxon>Lactobacillales</taxon>
        <taxon>Lactobacillaceae</taxon>
        <taxon>Leuconostoc</taxon>
    </lineage>
</organism>
<evidence type="ECO:0000256" key="3">
    <source>
        <dbReference type="ARBA" id="ARBA00023015"/>
    </source>
</evidence>
<dbReference type="Proteomes" id="UP000321332">
    <property type="component" value="Chromosome"/>
</dbReference>
<dbReference type="OMA" id="WQQSYGD"/>
<keyword evidence="1 6" id="KW-0597">Phosphoprotein</keyword>
<dbReference type="GeneID" id="61187137"/>
<feature type="domain" description="OmpR/PhoB-type" evidence="9">
    <location>
        <begin position="116"/>
        <end position="217"/>
    </location>
</feature>
<evidence type="ECO:0000313" key="11">
    <source>
        <dbReference type="Proteomes" id="UP000321332"/>
    </source>
</evidence>
<dbReference type="InterPro" id="IPR011006">
    <property type="entry name" value="CheY-like_superfamily"/>
</dbReference>
<dbReference type="AlphaFoldDB" id="A0AAE6M4B6"/>
<dbReference type="Pfam" id="PF00486">
    <property type="entry name" value="Trans_reg_C"/>
    <property type="match status" value="1"/>
</dbReference>
<feature type="domain" description="Response regulatory" evidence="8">
    <location>
        <begin position="3"/>
        <end position="115"/>
    </location>
</feature>
<evidence type="ECO:0000256" key="7">
    <source>
        <dbReference type="PROSITE-ProRule" id="PRU01091"/>
    </source>
</evidence>
<evidence type="ECO:0000256" key="1">
    <source>
        <dbReference type="ARBA" id="ARBA00022553"/>
    </source>
</evidence>
<dbReference type="PROSITE" id="PS51755">
    <property type="entry name" value="OMPR_PHOB"/>
    <property type="match status" value="1"/>
</dbReference>
<dbReference type="Pfam" id="PF00072">
    <property type="entry name" value="Response_reg"/>
    <property type="match status" value="1"/>
</dbReference>
<dbReference type="InterPro" id="IPR001867">
    <property type="entry name" value="OmpR/PhoB-type_DNA-bd"/>
</dbReference>
<keyword evidence="4 7" id="KW-0238">DNA-binding</keyword>
<dbReference type="InterPro" id="IPR016032">
    <property type="entry name" value="Sig_transdc_resp-reg_C-effctor"/>
</dbReference>
<dbReference type="InterPro" id="IPR001789">
    <property type="entry name" value="Sig_transdc_resp-reg_receiver"/>
</dbReference>
<dbReference type="RefSeq" id="WP_014975005.1">
    <property type="nucleotide sequence ID" value="NZ_CP042374.1"/>
</dbReference>
<dbReference type="Gene3D" id="3.40.50.2300">
    <property type="match status" value="1"/>
</dbReference>
<dbReference type="PANTHER" id="PTHR48111">
    <property type="entry name" value="REGULATOR OF RPOS"/>
    <property type="match status" value="1"/>
</dbReference>
<dbReference type="GO" id="GO:0006355">
    <property type="term" value="P:regulation of DNA-templated transcription"/>
    <property type="evidence" value="ECO:0007669"/>
    <property type="project" value="InterPro"/>
</dbReference>
<dbReference type="SUPFAM" id="SSF46894">
    <property type="entry name" value="C-terminal effector domain of the bipartite response regulators"/>
    <property type="match status" value="1"/>
</dbReference>
<evidence type="ECO:0000313" key="10">
    <source>
        <dbReference type="EMBL" id="QEA33561.1"/>
    </source>
</evidence>
<evidence type="ECO:0000259" key="9">
    <source>
        <dbReference type="PROSITE" id="PS51755"/>
    </source>
</evidence>
<sequence>MQKIFIVEDDESIVTSLKLALSDEFSVVSALNFRAVVQEITETHADLVLMDITLPYFNGFYWTTELRKISKIPIIFISSADDEMNQVMAMNMGADDFIAKPFNLVVLSAKIQALLRRSYDFSTRELAFSGYRLIDDQLIGESGKVDLTSTENRLLQTLFEYGAVVVPKEVLLSKLWENNDFIDENTLQVNMARLRKKLVRINFDKIHTVRGVGYVLG</sequence>
<keyword evidence="2" id="KW-0902">Two-component regulatory system</keyword>
<dbReference type="SUPFAM" id="SSF52172">
    <property type="entry name" value="CheY-like"/>
    <property type="match status" value="1"/>
</dbReference>
<dbReference type="GO" id="GO:0032993">
    <property type="term" value="C:protein-DNA complex"/>
    <property type="evidence" value="ECO:0007669"/>
    <property type="project" value="TreeGrafter"/>
</dbReference>
<feature type="DNA-binding region" description="OmpR/PhoB-type" evidence="7">
    <location>
        <begin position="116"/>
        <end position="217"/>
    </location>
</feature>
<dbReference type="InterPro" id="IPR036388">
    <property type="entry name" value="WH-like_DNA-bd_sf"/>
</dbReference>
<dbReference type="InterPro" id="IPR039420">
    <property type="entry name" value="WalR-like"/>
</dbReference>
<dbReference type="SMART" id="SM00448">
    <property type="entry name" value="REC"/>
    <property type="match status" value="1"/>
</dbReference>
<dbReference type="GO" id="GO:0000156">
    <property type="term" value="F:phosphorelay response regulator activity"/>
    <property type="evidence" value="ECO:0007669"/>
    <property type="project" value="TreeGrafter"/>
</dbReference>
<evidence type="ECO:0000256" key="6">
    <source>
        <dbReference type="PROSITE-ProRule" id="PRU00169"/>
    </source>
</evidence>
<keyword evidence="3" id="KW-0805">Transcription regulation</keyword>
<evidence type="ECO:0000256" key="2">
    <source>
        <dbReference type="ARBA" id="ARBA00023012"/>
    </source>
</evidence>
<keyword evidence="5" id="KW-0804">Transcription</keyword>
<gene>
    <name evidence="10" type="ORF">FGL89_05210</name>
</gene>
<dbReference type="SMART" id="SM00862">
    <property type="entry name" value="Trans_reg_C"/>
    <property type="match status" value="1"/>
</dbReference>